<keyword evidence="6" id="KW-1185">Reference proteome</keyword>
<evidence type="ECO:0000313" key="6">
    <source>
        <dbReference type="Proteomes" id="UP000053232"/>
    </source>
</evidence>
<dbReference type="GO" id="GO:0005524">
    <property type="term" value="F:ATP binding"/>
    <property type="evidence" value="ECO:0007669"/>
    <property type="project" value="UniProtKB-KW"/>
</dbReference>
<accession>A0A073HZ96</accession>
<dbReference type="AlphaFoldDB" id="A0A073HZ96"/>
<dbReference type="SUPFAM" id="SSF52540">
    <property type="entry name" value="P-loop containing nucleoside triphosphate hydrolases"/>
    <property type="match status" value="1"/>
</dbReference>
<keyword evidence="1" id="KW-0547">Nucleotide-binding</keyword>
<dbReference type="InterPro" id="IPR045455">
    <property type="entry name" value="NrS-1_pol-like_helicase"/>
</dbReference>
<name>A0A073HZ96_9SPIT</name>
<dbReference type="EMBL" id="ARYC01004535">
    <property type="protein sequence ID" value="KEJ82774.1"/>
    <property type="molecule type" value="Genomic_DNA"/>
</dbReference>
<dbReference type="Proteomes" id="UP000053232">
    <property type="component" value="Unassembled WGS sequence"/>
</dbReference>
<comment type="caution">
    <text evidence="5">The sequence shown here is derived from an EMBL/GenBank/DDBJ whole genome shotgun (WGS) entry which is preliminary data.</text>
</comment>
<dbReference type="PROSITE" id="PS51206">
    <property type="entry name" value="SF3_HELICASE_1"/>
    <property type="match status" value="1"/>
</dbReference>
<dbReference type="InterPro" id="IPR014015">
    <property type="entry name" value="Helicase_SF3_DNA-vir"/>
</dbReference>
<evidence type="ECO:0000259" key="4">
    <source>
        <dbReference type="PROSITE" id="PS51206"/>
    </source>
</evidence>
<sequence>MSDLTPRFDHSLIFHSTIEESRRQYLLIQLKQDGLVLCKNYFSGTDYLGYKKLTSLQFVFQLLGKVKLRRLYANNDKLILHCGDSSHFQEFIAFAKVQSAKQGSRRSSSNASSESQSRITQTFKQLTRAKKISGVQDMYRMYQDDDKVCDQIVQNHKKLVIIQGYEQKILSKPEPSLTKFQSLIAFQERSDTKSPHLNHLNTKKLEEMLYFDAADKLYRVFFRKCPDKVNVVWLYGEPNTGKTTIAKLLRKIFITEDFKILNRQFCIDSSKPHSEPQIVIMDEIKRDIFQNGEKIDDLKTFFEGEGYPVNLKYQNPVIRFQKCQVIAISNHLPFDQMSPLDKKSFETRMLKVEFSEKMIRQDEKFPFNEVELALYVKQRLVEDGDAEQMIDEETIIENTHMGGHEIKQSQQNVNEDQGEQIE</sequence>
<reference evidence="6" key="1">
    <citation type="journal article" date="2014" name="Cell">
        <title>The Architecture of a Scrambled Genome Reveals Massive Levels of Genomic Rearrangement during Development.</title>
        <authorList>
            <person name="Chen X."/>
            <person name="Bracht J.R."/>
            <person name="Goldman A.D."/>
            <person name="Dolzhenko E."/>
            <person name="Clay D.M."/>
            <person name="Swart E.C."/>
            <person name="Perlman D.H."/>
            <person name="Doak T.G."/>
            <person name="Stuart A."/>
            <person name="Amemiya C.T."/>
            <person name="Sebra R.P."/>
            <person name="Landweber L.F."/>
        </authorList>
    </citation>
    <scope>NUCLEOTIDE SEQUENCE [LARGE SCALE GENOMIC DNA]</scope>
    <source>
        <strain evidence="6">JRB310</strain>
    </source>
</reference>
<feature type="domain" description="SF3 helicase" evidence="4">
    <location>
        <begin position="206"/>
        <end position="374"/>
    </location>
</feature>
<protein>
    <recommendedName>
        <fullName evidence="4">SF3 helicase domain-containing protein</fullName>
    </recommendedName>
</protein>
<proteinExistence type="predicted"/>
<dbReference type="InterPro" id="IPR027417">
    <property type="entry name" value="P-loop_NTPase"/>
</dbReference>
<gene>
    <name evidence="5" type="ORF">OXYTRIMIC_409</name>
</gene>
<dbReference type="Gene3D" id="3.40.50.300">
    <property type="entry name" value="P-loop containing nucleotide triphosphate hydrolases"/>
    <property type="match status" value="1"/>
</dbReference>
<keyword evidence="2" id="KW-0067">ATP-binding</keyword>
<dbReference type="Pfam" id="PF19263">
    <property type="entry name" value="DUF5906"/>
    <property type="match status" value="1"/>
</dbReference>
<evidence type="ECO:0000256" key="3">
    <source>
        <dbReference type="SAM" id="MobiDB-lite"/>
    </source>
</evidence>
<evidence type="ECO:0000256" key="2">
    <source>
        <dbReference type="ARBA" id="ARBA00022840"/>
    </source>
</evidence>
<organism evidence="5 6">
    <name type="scientific">Oxytricha trifallax</name>
    <dbReference type="NCBI Taxonomy" id="1172189"/>
    <lineage>
        <taxon>Eukaryota</taxon>
        <taxon>Sar</taxon>
        <taxon>Alveolata</taxon>
        <taxon>Ciliophora</taxon>
        <taxon>Intramacronucleata</taxon>
        <taxon>Spirotrichea</taxon>
        <taxon>Stichotrichia</taxon>
        <taxon>Sporadotrichida</taxon>
        <taxon>Oxytrichidae</taxon>
        <taxon>Oxytrichinae</taxon>
        <taxon>Oxytricha</taxon>
    </lineage>
</organism>
<evidence type="ECO:0000256" key="1">
    <source>
        <dbReference type="ARBA" id="ARBA00022741"/>
    </source>
</evidence>
<evidence type="ECO:0000313" key="5">
    <source>
        <dbReference type="EMBL" id="KEJ82774.1"/>
    </source>
</evidence>
<feature type="region of interest" description="Disordered" evidence="3">
    <location>
        <begin position="403"/>
        <end position="422"/>
    </location>
</feature>